<accession>A0A9X0EB45</accession>
<dbReference type="InterPro" id="IPR001279">
    <property type="entry name" value="Metallo-B-lactamas"/>
</dbReference>
<proteinExistence type="inferred from homology"/>
<reference evidence="6 7" key="1">
    <citation type="submission" date="2014-09" db="EMBL/GenBank/DDBJ databases">
        <title>Genome sequence of Pseudomonas lutea strain DSM 17257T.</title>
        <authorList>
            <person name="Kwak Y."/>
            <person name="Shin J.-H."/>
        </authorList>
    </citation>
    <scope>NUCLEOTIDE SEQUENCE [LARGE SCALE GENOMIC DNA]</scope>
    <source>
        <strain evidence="6 7">DSM 17257</strain>
    </source>
</reference>
<dbReference type="Pfam" id="PF00753">
    <property type="entry name" value="Lactamase_B"/>
    <property type="match status" value="1"/>
</dbReference>
<dbReference type="EMBL" id="JRMB01000003">
    <property type="protein sequence ID" value="KGF62514.1"/>
    <property type="molecule type" value="Genomic_DNA"/>
</dbReference>
<evidence type="ECO:0000313" key="7">
    <source>
        <dbReference type="Proteomes" id="UP000029719"/>
    </source>
</evidence>
<dbReference type="OrthoDB" id="5443440at2"/>
<dbReference type="PANTHER" id="PTHR42978">
    <property type="entry name" value="QUORUM-QUENCHING LACTONASE YTNP-RELATED-RELATED"/>
    <property type="match status" value="1"/>
</dbReference>
<dbReference type="RefSeq" id="WP_037017855.1">
    <property type="nucleotide sequence ID" value="NZ_JRMB01000003.1"/>
</dbReference>
<evidence type="ECO:0000256" key="4">
    <source>
        <dbReference type="ARBA" id="ARBA00022833"/>
    </source>
</evidence>
<evidence type="ECO:0000313" key="6">
    <source>
        <dbReference type="EMBL" id="KGF62514.1"/>
    </source>
</evidence>
<dbReference type="InterPro" id="IPR036866">
    <property type="entry name" value="RibonucZ/Hydroxyglut_hydro"/>
</dbReference>
<gene>
    <name evidence="6" type="ORF">LT42_21885</name>
</gene>
<organism evidence="6 7">
    <name type="scientific">Pseudomonas lutea</name>
    <dbReference type="NCBI Taxonomy" id="243924"/>
    <lineage>
        <taxon>Bacteria</taxon>
        <taxon>Pseudomonadati</taxon>
        <taxon>Pseudomonadota</taxon>
        <taxon>Gammaproteobacteria</taxon>
        <taxon>Pseudomonadales</taxon>
        <taxon>Pseudomonadaceae</taxon>
        <taxon>Pseudomonas</taxon>
    </lineage>
</organism>
<dbReference type="Gene3D" id="3.60.15.10">
    <property type="entry name" value="Ribonuclease Z/Hydroxyacylglutathione hydrolase-like"/>
    <property type="match status" value="1"/>
</dbReference>
<dbReference type="GO" id="GO:0016787">
    <property type="term" value="F:hydrolase activity"/>
    <property type="evidence" value="ECO:0007669"/>
    <property type="project" value="UniProtKB-KW"/>
</dbReference>
<keyword evidence="2" id="KW-0479">Metal-binding</keyword>
<dbReference type="PANTHER" id="PTHR42978:SF3">
    <property type="entry name" value="BLR3078 PROTEIN"/>
    <property type="match status" value="1"/>
</dbReference>
<keyword evidence="3" id="KW-0378">Hydrolase</keyword>
<dbReference type="GO" id="GO:0046872">
    <property type="term" value="F:metal ion binding"/>
    <property type="evidence" value="ECO:0007669"/>
    <property type="project" value="UniProtKB-KW"/>
</dbReference>
<keyword evidence="4" id="KW-0862">Zinc</keyword>
<dbReference type="Proteomes" id="UP000029719">
    <property type="component" value="Unassembled WGS sequence"/>
</dbReference>
<evidence type="ECO:0000256" key="1">
    <source>
        <dbReference type="ARBA" id="ARBA00007749"/>
    </source>
</evidence>
<dbReference type="SUPFAM" id="SSF56281">
    <property type="entry name" value="Metallo-hydrolase/oxidoreductase"/>
    <property type="match status" value="1"/>
</dbReference>
<sequence length="278" mass="31735">MNIHHLDCGCMCPFGGRLFDGSTPGLFAHLVCHCWLIETDRDGLILVDTGFGSADVDNPDRIAPFFRRLNNIKLKHSLTAMAHVRQLGFQPSDVRHIVLTHLDFDHAGGLSDFPDAMIHVMQNEYTAAKTLDNWRAVRRYREPQWQRSRYWRFYEPGGEQWNGFSSVRPVLDSDVDILMMPLPGHSPGHAGIAVNNQGHWKLHAGDAYFHRDEVHKPSRHCPPGLRFYQRMMDHDHAARVTTQNRLRALALTELEGLRIMCSHDRIELCDLQAASLDA</sequence>
<name>A0A9X0EB45_9PSED</name>
<evidence type="ECO:0000256" key="2">
    <source>
        <dbReference type="ARBA" id="ARBA00022723"/>
    </source>
</evidence>
<comment type="caution">
    <text evidence="6">The sequence shown here is derived from an EMBL/GenBank/DDBJ whole genome shotgun (WGS) entry which is preliminary data.</text>
</comment>
<dbReference type="AlphaFoldDB" id="A0A9X0EB45"/>
<comment type="similarity">
    <text evidence="1">Belongs to the metallo-beta-lactamase superfamily.</text>
</comment>
<evidence type="ECO:0000256" key="3">
    <source>
        <dbReference type="ARBA" id="ARBA00022801"/>
    </source>
</evidence>
<protein>
    <submittedName>
        <fullName evidence="6">Beta-lactamase</fullName>
    </submittedName>
</protein>
<feature type="domain" description="Metallo-beta-lactamase" evidence="5">
    <location>
        <begin position="31"/>
        <end position="263"/>
    </location>
</feature>
<dbReference type="CDD" id="cd07742">
    <property type="entry name" value="metallo-hydrolase-like_MBL-fold"/>
    <property type="match status" value="1"/>
</dbReference>
<dbReference type="InterPro" id="IPR051013">
    <property type="entry name" value="MBL_superfamily_lactonases"/>
</dbReference>
<evidence type="ECO:0000259" key="5">
    <source>
        <dbReference type="SMART" id="SM00849"/>
    </source>
</evidence>
<dbReference type="SMART" id="SM00849">
    <property type="entry name" value="Lactamase_B"/>
    <property type="match status" value="1"/>
</dbReference>